<proteinExistence type="predicted"/>
<dbReference type="VEuPathDB" id="FungiDB:PYU1_G003482"/>
<reference evidence="2" key="3">
    <citation type="submission" date="2015-02" db="UniProtKB">
        <authorList>
            <consortium name="EnsemblProtists"/>
        </authorList>
    </citation>
    <scope>IDENTIFICATION</scope>
    <source>
        <strain evidence="2">DAOM BR144</strain>
    </source>
</reference>
<evidence type="ECO:0000256" key="1">
    <source>
        <dbReference type="SAM" id="MobiDB-lite"/>
    </source>
</evidence>
<dbReference type="HOGENOM" id="CLU_1248218_0_0_1"/>
<evidence type="ECO:0000313" key="3">
    <source>
        <dbReference type="Proteomes" id="UP000019132"/>
    </source>
</evidence>
<reference evidence="3" key="1">
    <citation type="journal article" date="2010" name="Genome Biol.">
        <title>Genome sequence of the necrotrophic plant pathogen Pythium ultimum reveals original pathogenicity mechanisms and effector repertoire.</title>
        <authorList>
            <person name="Levesque C.A."/>
            <person name="Brouwer H."/>
            <person name="Cano L."/>
            <person name="Hamilton J.P."/>
            <person name="Holt C."/>
            <person name="Huitema E."/>
            <person name="Raffaele S."/>
            <person name="Robideau G.P."/>
            <person name="Thines M."/>
            <person name="Win J."/>
            <person name="Zerillo M.M."/>
            <person name="Beakes G.W."/>
            <person name="Boore J.L."/>
            <person name="Busam D."/>
            <person name="Dumas B."/>
            <person name="Ferriera S."/>
            <person name="Fuerstenberg S.I."/>
            <person name="Gachon C.M."/>
            <person name="Gaulin E."/>
            <person name="Govers F."/>
            <person name="Grenville-Briggs L."/>
            <person name="Horner N."/>
            <person name="Hostetler J."/>
            <person name="Jiang R.H."/>
            <person name="Johnson J."/>
            <person name="Krajaejun T."/>
            <person name="Lin H."/>
            <person name="Meijer H.J."/>
            <person name="Moore B."/>
            <person name="Morris P."/>
            <person name="Phuntmart V."/>
            <person name="Puiu D."/>
            <person name="Shetty J."/>
            <person name="Stajich J.E."/>
            <person name="Tripathy S."/>
            <person name="Wawra S."/>
            <person name="van West P."/>
            <person name="Whitty B.R."/>
            <person name="Coutinho P.M."/>
            <person name="Henrissat B."/>
            <person name="Martin F."/>
            <person name="Thomas P.D."/>
            <person name="Tyler B.M."/>
            <person name="De Vries R.P."/>
            <person name="Kamoun S."/>
            <person name="Yandell M."/>
            <person name="Tisserat N."/>
            <person name="Buell C.R."/>
        </authorList>
    </citation>
    <scope>NUCLEOTIDE SEQUENCE</scope>
    <source>
        <strain evidence="3">DAOM:BR144</strain>
    </source>
</reference>
<dbReference type="AlphaFoldDB" id="K3WEV1"/>
<feature type="region of interest" description="Disordered" evidence="1">
    <location>
        <begin position="98"/>
        <end position="117"/>
    </location>
</feature>
<keyword evidence="3" id="KW-1185">Reference proteome</keyword>
<dbReference type="eggNOG" id="ENOG502T2ZY">
    <property type="taxonomic scope" value="Eukaryota"/>
</dbReference>
<sequence>MRAESAWLMSAFVLQSIEQKPGAGVSDSRKLCAQLLHLLVSACIPSSTSRVKSAAQLLRFFISPASLSQLTASDCTKYWYCRRDCLCVECDAITSTAWNTSSSSRSPISPSDDSDDEPSSVIVGLVALHDVGLQSLHMRTGSLYPSSGIGLENGEHSAHTSSPHARQWWRRRVQMEKLLPQQRHASRAVSGTQRGLALSISAAFALVCGAIGKGDAHADTPI</sequence>
<organism evidence="2 3">
    <name type="scientific">Globisporangium ultimum (strain ATCC 200006 / CBS 805.95 / DAOM BR144)</name>
    <name type="common">Pythium ultimum</name>
    <dbReference type="NCBI Taxonomy" id="431595"/>
    <lineage>
        <taxon>Eukaryota</taxon>
        <taxon>Sar</taxon>
        <taxon>Stramenopiles</taxon>
        <taxon>Oomycota</taxon>
        <taxon>Peronosporomycetes</taxon>
        <taxon>Pythiales</taxon>
        <taxon>Pythiaceae</taxon>
        <taxon>Globisporangium</taxon>
    </lineage>
</organism>
<protein>
    <submittedName>
        <fullName evidence="2">Uncharacterized protein</fullName>
    </submittedName>
</protein>
<feature type="compositionally biased region" description="Low complexity" evidence="1">
    <location>
        <begin position="98"/>
        <end position="111"/>
    </location>
</feature>
<name>K3WEV1_GLOUD</name>
<accession>K3WEV1</accession>
<reference evidence="3" key="2">
    <citation type="submission" date="2010-04" db="EMBL/GenBank/DDBJ databases">
        <authorList>
            <person name="Buell R."/>
            <person name="Hamilton J."/>
            <person name="Hostetler J."/>
        </authorList>
    </citation>
    <scope>NUCLEOTIDE SEQUENCE [LARGE SCALE GENOMIC DNA]</scope>
    <source>
        <strain evidence="3">DAOM:BR144</strain>
    </source>
</reference>
<dbReference type="EMBL" id="GL376603">
    <property type="status" value="NOT_ANNOTATED_CDS"/>
    <property type="molecule type" value="Genomic_DNA"/>
</dbReference>
<evidence type="ECO:0000313" key="2">
    <source>
        <dbReference type="EnsemblProtists" id="PYU1_T003492"/>
    </source>
</evidence>
<dbReference type="InParanoid" id="K3WEV1"/>
<dbReference type="Proteomes" id="UP000019132">
    <property type="component" value="Unassembled WGS sequence"/>
</dbReference>
<dbReference type="EnsemblProtists" id="PYU1_T003492">
    <property type="protein sequence ID" value="PYU1_T003492"/>
    <property type="gene ID" value="PYU1_G003482"/>
</dbReference>